<gene>
    <name evidence="11" type="ORF">IP93_02016</name>
</gene>
<keyword evidence="7" id="KW-0067">ATP-binding</keyword>
<dbReference type="InterPro" id="IPR014729">
    <property type="entry name" value="Rossmann-like_a/b/a_fold"/>
</dbReference>
<dbReference type="AlphaFoldDB" id="A0A562LP36"/>
<dbReference type="EC" id="6.3.4.20" evidence="9"/>
<dbReference type="OrthoDB" id="9789567at2"/>
<dbReference type="InterPro" id="IPR018317">
    <property type="entry name" value="QueC"/>
</dbReference>
<organism evidence="11 12">
    <name type="scientific">Aerolutibacter ruishenii</name>
    <dbReference type="NCBI Taxonomy" id="686800"/>
    <lineage>
        <taxon>Bacteria</taxon>
        <taxon>Pseudomonadati</taxon>
        <taxon>Pseudomonadota</taxon>
        <taxon>Gammaproteobacteria</taxon>
        <taxon>Lysobacterales</taxon>
        <taxon>Lysobacteraceae</taxon>
        <taxon>Aerolutibacter</taxon>
    </lineage>
</organism>
<name>A0A562LP36_9GAMM</name>
<comment type="catalytic activity">
    <reaction evidence="10">
        <text>7-carboxy-7-carbaguanine + NH4(+) + 2 ATP = 7-cyano-7-carbaguanine + 2 AMP + 2 diphosphate + 2 H(+)</text>
        <dbReference type="Rhea" id="RHEA:27982"/>
        <dbReference type="ChEBI" id="CHEBI:15378"/>
        <dbReference type="ChEBI" id="CHEBI:28938"/>
        <dbReference type="ChEBI" id="CHEBI:30616"/>
        <dbReference type="ChEBI" id="CHEBI:33019"/>
        <dbReference type="ChEBI" id="CHEBI:45075"/>
        <dbReference type="ChEBI" id="CHEBI:61036"/>
        <dbReference type="ChEBI" id="CHEBI:456215"/>
        <dbReference type="EC" id="6.3.4.20"/>
    </reaction>
</comment>
<evidence type="ECO:0000256" key="4">
    <source>
        <dbReference type="ARBA" id="ARBA00022741"/>
    </source>
</evidence>
<reference evidence="11 12" key="1">
    <citation type="journal article" date="2015" name="Stand. Genomic Sci.">
        <title>Genomic Encyclopedia of Bacterial and Archaeal Type Strains, Phase III: the genomes of soil and plant-associated and newly described type strains.</title>
        <authorList>
            <person name="Whitman W.B."/>
            <person name="Woyke T."/>
            <person name="Klenk H.P."/>
            <person name="Zhou Y."/>
            <person name="Lilburn T.G."/>
            <person name="Beck B.J."/>
            <person name="De Vos P."/>
            <person name="Vandamme P."/>
            <person name="Eisen J.A."/>
            <person name="Garrity G."/>
            <person name="Hugenholtz P."/>
            <person name="Kyrpides N.C."/>
        </authorList>
    </citation>
    <scope>NUCLEOTIDE SEQUENCE [LARGE SCALE GENOMIC DNA]</scope>
    <source>
        <strain evidence="11 12">CGMCC 1.10136</strain>
    </source>
</reference>
<evidence type="ECO:0000313" key="11">
    <source>
        <dbReference type="EMBL" id="TWI09400.1"/>
    </source>
</evidence>
<evidence type="ECO:0000256" key="1">
    <source>
        <dbReference type="ARBA" id="ARBA00005061"/>
    </source>
</evidence>
<comment type="pathway">
    <text evidence="1">Purine metabolism; 7-cyano-7-deazaguanine biosynthesis.</text>
</comment>
<dbReference type="RefSeq" id="WP_144815194.1">
    <property type="nucleotide sequence ID" value="NZ_VLKP01000008.1"/>
</dbReference>
<dbReference type="GO" id="GO:0046872">
    <property type="term" value="F:metal ion binding"/>
    <property type="evidence" value="ECO:0007669"/>
    <property type="project" value="UniProtKB-KW"/>
</dbReference>
<comment type="caution">
    <text evidence="11">The sequence shown here is derived from an EMBL/GenBank/DDBJ whole genome shotgun (WGS) entry which is preliminary data.</text>
</comment>
<sequence>MSADPTTIRVRYDAGHVMLSGAVEQELVITAQTMLNQLLETASQRSTDSIAIATGAYAIDRVIKRTSDINNECGIRTFRVVFEVADAAFWSAPDITEMLTDILWHLTGDTWLVSFSQRDMLYQTSSVQRLLGLKDPRPTRAALYSGGLDSAAGLANQVISTDETYILLTVGHHPSIRSSSLHQVATLRNLLHPKPLHHASFIVKFNGGVAGKMKAQETSQRVRGLLFYTTAAVLAEACGIEEIEVFENGVGAINLPLTEGGMVDGLSTRGAHPGVLAKIGQLLSKTLDKPIRFSLPFLHSTKAEMLRTLADRAHLPDWLKLSRSCIHSSLRISGKRHCGQCAACIERRQAFRAAGITEDIRDYDFDLFGGATPKEPGYLLTYLENARWWITEHPRVRSRLERHRILSDMTQLPLASIESLLMRHAKESLDTYGDLDLRDAA</sequence>
<keyword evidence="12" id="KW-1185">Reference proteome</keyword>
<protein>
    <recommendedName>
        <fullName evidence="9">7-cyano-7-deazaguanine synthase</fullName>
        <ecNumber evidence="9">6.3.4.20</ecNumber>
    </recommendedName>
</protein>
<keyword evidence="3" id="KW-0479">Metal-binding</keyword>
<dbReference type="GO" id="GO:0016874">
    <property type="term" value="F:ligase activity"/>
    <property type="evidence" value="ECO:0007669"/>
    <property type="project" value="UniProtKB-KW"/>
</dbReference>
<evidence type="ECO:0000256" key="10">
    <source>
        <dbReference type="ARBA" id="ARBA00047890"/>
    </source>
</evidence>
<keyword evidence="2" id="KW-0436">Ligase</keyword>
<dbReference type="Gene3D" id="3.40.50.620">
    <property type="entry name" value="HUPs"/>
    <property type="match status" value="1"/>
</dbReference>
<dbReference type="PANTHER" id="PTHR42914:SF1">
    <property type="entry name" value="7-CYANO-7-DEAZAGUANINE SYNTHASE"/>
    <property type="match status" value="1"/>
</dbReference>
<comment type="similarity">
    <text evidence="8">Belongs to the QueC family.</text>
</comment>
<keyword evidence="4" id="KW-0547">Nucleotide-binding</keyword>
<evidence type="ECO:0000256" key="7">
    <source>
        <dbReference type="ARBA" id="ARBA00022840"/>
    </source>
</evidence>
<proteinExistence type="inferred from homology"/>
<evidence type="ECO:0000256" key="5">
    <source>
        <dbReference type="ARBA" id="ARBA00022785"/>
    </source>
</evidence>
<dbReference type="Pfam" id="PF06508">
    <property type="entry name" value="QueC"/>
    <property type="match status" value="1"/>
</dbReference>
<evidence type="ECO:0000313" key="12">
    <source>
        <dbReference type="Proteomes" id="UP000316471"/>
    </source>
</evidence>
<dbReference type="GO" id="GO:0005524">
    <property type="term" value="F:ATP binding"/>
    <property type="evidence" value="ECO:0007669"/>
    <property type="project" value="UniProtKB-KW"/>
</dbReference>
<keyword evidence="6" id="KW-0862">Zinc</keyword>
<evidence type="ECO:0000256" key="3">
    <source>
        <dbReference type="ARBA" id="ARBA00022723"/>
    </source>
</evidence>
<dbReference type="GO" id="GO:0008616">
    <property type="term" value="P:tRNA queuosine(34) biosynthetic process"/>
    <property type="evidence" value="ECO:0007669"/>
    <property type="project" value="UniProtKB-KW"/>
</dbReference>
<evidence type="ECO:0000256" key="9">
    <source>
        <dbReference type="ARBA" id="ARBA00039149"/>
    </source>
</evidence>
<evidence type="ECO:0000256" key="8">
    <source>
        <dbReference type="ARBA" id="ARBA00037993"/>
    </source>
</evidence>
<keyword evidence="5" id="KW-0671">Queuosine biosynthesis</keyword>
<dbReference type="SUPFAM" id="SSF52402">
    <property type="entry name" value="Adenine nucleotide alpha hydrolases-like"/>
    <property type="match status" value="1"/>
</dbReference>
<accession>A0A562LP36</accession>
<dbReference type="PANTHER" id="PTHR42914">
    <property type="entry name" value="7-CYANO-7-DEAZAGUANINE SYNTHASE"/>
    <property type="match status" value="1"/>
</dbReference>
<evidence type="ECO:0000256" key="6">
    <source>
        <dbReference type="ARBA" id="ARBA00022833"/>
    </source>
</evidence>
<evidence type="ECO:0000256" key="2">
    <source>
        <dbReference type="ARBA" id="ARBA00022598"/>
    </source>
</evidence>
<dbReference type="Proteomes" id="UP000316471">
    <property type="component" value="Unassembled WGS sequence"/>
</dbReference>
<dbReference type="EMBL" id="VLKP01000008">
    <property type="protein sequence ID" value="TWI09400.1"/>
    <property type="molecule type" value="Genomic_DNA"/>
</dbReference>